<evidence type="ECO:0000313" key="15">
    <source>
        <dbReference type="Proteomes" id="UP001151287"/>
    </source>
</evidence>
<evidence type="ECO:0000256" key="12">
    <source>
        <dbReference type="SAM" id="SignalP"/>
    </source>
</evidence>
<dbReference type="InterPro" id="IPR007856">
    <property type="entry name" value="SapB_1"/>
</dbReference>
<evidence type="ECO:0000256" key="8">
    <source>
        <dbReference type="ARBA" id="ARBA00023180"/>
    </source>
</evidence>
<keyword evidence="5" id="KW-0064">Aspartyl protease</keyword>
<evidence type="ECO:0000256" key="6">
    <source>
        <dbReference type="ARBA" id="ARBA00023145"/>
    </source>
</evidence>
<keyword evidence="8" id="KW-0325">Glycoprotein</keyword>
<dbReference type="PROSITE" id="PS50015">
    <property type="entry name" value="SAP_B"/>
    <property type="match status" value="3"/>
</dbReference>
<comment type="subcellular location">
    <subcellularLocation>
        <location evidence="1">Secreted</location>
        <location evidence="1">Extracellular space</location>
    </subcellularLocation>
</comment>
<dbReference type="SMART" id="SM00741">
    <property type="entry name" value="SapB"/>
    <property type="match status" value="3"/>
</dbReference>
<evidence type="ECO:0000313" key="14">
    <source>
        <dbReference type="EMBL" id="KAJ1695363.1"/>
    </source>
</evidence>
<dbReference type="InterPro" id="IPR008139">
    <property type="entry name" value="SaposinB_dom"/>
</dbReference>
<dbReference type="SUPFAM" id="SSF47862">
    <property type="entry name" value="Saposin"/>
    <property type="match status" value="3"/>
</dbReference>
<feature type="domain" description="Saposin B-type" evidence="13">
    <location>
        <begin position="155"/>
        <end position="234"/>
    </location>
</feature>
<dbReference type="OrthoDB" id="69496at2759"/>
<feature type="signal peptide" evidence="12">
    <location>
        <begin position="1"/>
        <end position="22"/>
    </location>
</feature>
<dbReference type="PRINTS" id="PR01797">
    <property type="entry name" value="SAPOSIN"/>
</dbReference>
<proteinExistence type="predicted"/>
<dbReference type="GO" id="GO:0016020">
    <property type="term" value="C:membrane"/>
    <property type="evidence" value="ECO:0007669"/>
    <property type="project" value="GOC"/>
</dbReference>
<dbReference type="FunFam" id="1.10.225.10:FF:000008">
    <property type="entry name" value="Pulmonary surfactant-associated protein B"/>
    <property type="match status" value="1"/>
</dbReference>
<evidence type="ECO:0000256" key="9">
    <source>
        <dbReference type="ARBA" id="ARBA00037221"/>
    </source>
</evidence>
<feature type="domain" description="Saposin B-type" evidence="13">
    <location>
        <begin position="249"/>
        <end position="329"/>
    </location>
</feature>
<evidence type="ECO:0000256" key="1">
    <source>
        <dbReference type="ARBA" id="ARBA00004239"/>
    </source>
</evidence>
<keyword evidence="15" id="KW-1185">Reference proteome</keyword>
<dbReference type="PANTHER" id="PTHR11480:SF3">
    <property type="entry name" value="BCDNA.GH08312"/>
    <property type="match status" value="1"/>
</dbReference>
<evidence type="ECO:0000259" key="13">
    <source>
        <dbReference type="PROSITE" id="PS50015"/>
    </source>
</evidence>
<dbReference type="Proteomes" id="UP001151287">
    <property type="component" value="Unassembled WGS sequence"/>
</dbReference>
<keyword evidence="4" id="KW-0677">Repeat</keyword>
<dbReference type="InterPro" id="IPR011001">
    <property type="entry name" value="Saposin-like"/>
</dbReference>
<keyword evidence="5" id="KW-0645">Protease</keyword>
<dbReference type="GO" id="GO:0004190">
    <property type="term" value="F:aspartic-type endopeptidase activity"/>
    <property type="evidence" value="ECO:0007669"/>
    <property type="project" value="UniProtKB-KW"/>
</dbReference>
<evidence type="ECO:0000256" key="5">
    <source>
        <dbReference type="ARBA" id="ARBA00022750"/>
    </source>
</evidence>
<feature type="chain" id="PRO_5040385675" description="Pulmonary surfactant-associated protein B" evidence="12">
    <location>
        <begin position="23"/>
        <end position="341"/>
    </location>
</feature>
<dbReference type="GO" id="GO:0005576">
    <property type="term" value="C:extracellular region"/>
    <property type="evidence" value="ECO:0007669"/>
    <property type="project" value="UniProtKB-SubCell"/>
</dbReference>
<dbReference type="Gene3D" id="1.10.225.10">
    <property type="entry name" value="Saposin-like"/>
    <property type="match status" value="3"/>
</dbReference>
<comment type="function">
    <text evidence="9">Pulmonary surfactant-associated proteins promote alveolar stability by lowering the surface tension at the air-liquid interface in the peripheral air spaces. SP-B increases the collapse pressure of palmitic acid to nearly 70 millinewtons per meter.</text>
</comment>
<dbReference type="InterPro" id="IPR008138">
    <property type="entry name" value="SapB_2"/>
</dbReference>
<keyword evidence="5" id="KW-0378">Hydrolase</keyword>
<keyword evidence="7" id="KW-1015">Disulfide bond</keyword>
<dbReference type="PANTHER" id="PTHR11480">
    <property type="entry name" value="SAPOSIN-RELATED"/>
    <property type="match status" value="1"/>
</dbReference>
<dbReference type="AlphaFoldDB" id="A0A9Q0CK28"/>
<dbReference type="InterPro" id="IPR051428">
    <property type="entry name" value="Sphingo_Act-Surfact_Prot"/>
</dbReference>
<feature type="domain" description="Saposin B-type" evidence="13">
    <location>
        <begin position="50"/>
        <end position="129"/>
    </location>
</feature>
<evidence type="ECO:0000256" key="2">
    <source>
        <dbReference type="ARBA" id="ARBA00022525"/>
    </source>
</evidence>
<name>A0A9Q0CK28_9POAL</name>
<keyword evidence="2" id="KW-0964">Secreted</keyword>
<evidence type="ECO:0000256" key="7">
    <source>
        <dbReference type="ARBA" id="ARBA00023157"/>
    </source>
</evidence>
<protein>
    <recommendedName>
        <fullName evidence="10">Pulmonary surfactant-associated protein B</fullName>
    </recommendedName>
    <alternativeName>
        <fullName evidence="11">Pulmonary surfactant-associated proteolipid SPL(Phe)</fullName>
    </alternativeName>
</protein>
<evidence type="ECO:0000256" key="3">
    <source>
        <dbReference type="ARBA" id="ARBA00022729"/>
    </source>
</evidence>
<keyword evidence="3 12" id="KW-0732">Signal</keyword>
<gene>
    <name evidence="14" type="ORF">LUZ63_012061</name>
</gene>
<reference evidence="14" key="1">
    <citation type="journal article" date="2022" name="Cell">
        <title>Repeat-based holocentromeres influence genome architecture and karyotype evolution.</title>
        <authorList>
            <person name="Hofstatter P.G."/>
            <person name="Thangavel G."/>
            <person name="Lux T."/>
            <person name="Neumann P."/>
            <person name="Vondrak T."/>
            <person name="Novak P."/>
            <person name="Zhang M."/>
            <person name="Costa L."/>
            <person name="Castellani M."/>
            <person name="Scott A."/>
            <person name="Toegelov H."/>
            <person name="Fuchs J."/>
            <person name="Mata-Sucre Y."/>
            <person name="Dias Y."/>
            <person name="Vanzela A.L.L."/>
            <person name="Huettel B."/>
            <person name="Almeida C.C.S."/>
            <person name="Simkova H."/>
            <person name="Souza G."/>
            <person name="Pedrosa-Harand A."/>
            <person name="Macas J."/>
            <person name="Mayer K.F.X."/>
            <person name="Houben A."/>
            <person name="Marques A."/>
        </authorList>
    </citation>
    <scope>NUCLEOTIDE SEQUENCE</scope>
    <source>
        <strain evidence="14">RhyBre1mFocal</strain>
    </source>
</reference>
<evidence type="ECO:0000256" key="11">
    <source>
        <dbReference type="ARBA" id="ARBA00041785"/>
    </source>
</evidence>
<organism evidence="14 15">
    <name type="scientific">Rhynchospora breviuscula</name>
    <dbReference type="NCBI Taxonomy" id="2022672"/>
    <lineage>
        <taxon>Eukaryota</taxon>
        <taxon>Viridiplantae</taxon>
        <taxon>Streptophyta</taxon>
        <taxon>Embryophyta</taxon>
        <taxon>Tracheophyta</taxon>
        <taxon>Spermatophyta</taxon>
        <taxon>Magnoliopsida</taxon>
        <taxon>Liliopsida</taxon>
        <taxon>Poales</taxon>
        <taxon>Cyperaceae</taxon>
        <taxon>Cyperoideae</taxon>
        <taxon>Rhynchosporeae</taxon>
        <taxon>Rhynchospora</taxon>
    </lineage>
</organism>
<dbReference type="GO" id="GO:0006665">
    <property type="term" value="P:sphingolipid metabolic process"/>
    <property type="evidence" value="ECO:0007669"/>
    <property type="project" value="InterPro"/>
</dbReference>
<evidence type="ECO:0000256" key="10">
    <source>
        <dbReference type="ARBA" id="ARBA00041094"/>
    </source>
</evidence>
<dbReference type="EMBL" id="JAMQYH010000003">
    <property type="protein sequence ID" value="KAJ1695363.1"/>
    <property type="molecule type" value="Genomic_DNA"/>
</dbReference>
<accession>A0A9Q0CK28</accession>
<dbReference type="InterPro" id="IPR008373">
    <property type="entry name" value="Saposin"/>
</dbReference>
<dbReference type="GO" id="GO:0005764">
    <property type="term" value="C:lysosome"/>
    <property type="evidence" value="ECO:0007669"/>
    <property type="project" value="InterPro"/>
</dbReference>
<dbReference type="Pfam" id="PF03489">
    <property type="entry name" value="SapB_2"/>
    <property type="match status" value="3"/>
</dbReference>
<comment type="caution">
    <text evidence="14">The sequence shown here is derived from an EMBL/GenBank/DDBJ whole genome shotgun (WGS) entry which is preliminary data.</text>
</comment>
<evidence type="ECO:0000256" key="4">
    <source>
        <dbReference type="ARBA" id="ARBA00022737"/>
    </source>
</evidence>
<dbReference type="Pfam" id="PF05184">
    <property type="entry name" value="SapB_1"/>
    <property type="match status" value="3"/>
</dbReference>
<sequence>MASDKKVLFLFALVFSFGITNARSVLPSQIMAEVSHTTEEIILPVETMKSSQFCQLCEQVASEALGYLSGNETQTEIISALHLVCSKIDYLKQQCITMVDYYIPLLFKEVENISPDEFCDKVKLCNGDTRQSFSLLGDNYKQIKKENIPVESKKSSQWCQTCEQFATEALLYLEKNQTETEIIAILHQACSKIDNFKEECVVLVNYYSPLLFGDIEKISPEKFCEKMHFCISEEVSMVTDIHKKIEELNDDTCSICEEVVEQVLNKLEDPDTEFEILEILLKGCNRAENFVQKCKRLVLQYGPLFLSRLEKFLEKNDVCTIIHACKSSTENVSQHVVMASA</sequence>
<keyword evidence="6" id="KW-0865">Zymogen</keyword>